<dbReference type="EMBL" id="CP008953">
    <property type="protein sequence ID" value="AIG76288.1"/>
    <property type="molecule type" value="Genomic_DNA"/>
</dbReference>
<evidence type="ECO:0000313" key="2">
    <source>
        <dbReference type="Proteomes" id="UP000028492"/>
    </source>
</evidence>
<keyword evidence="2" id="KW-1185">Reference proteome</keyword>
<gene>
    <name evidence="1" type="ORF">AJAP_17100</name>
</gene>
<dbReference type="InterPro" id="IPR054383">
    <property type="entry name" value="PspAB-like"/>
</dbReference>
<dbReference type="STRING" id="208439.AJAP_17100"/>
<dbReference type="Proteomes" id="UP000028492">
    <property type="component" value="Chromosome"/>
</dbReference>
<dbReference type="KEGG" id="aja:AJAP_17100"/>
<evidence type="ECO:0000313" key="1">
    <source>
        <dbReference type="EMBL" id="AIG76288.1"/>
    </source>
</evidence>
<dbReference type="RefSeq" id="WP_038512690.1">
    <property type="nucleotide sequence ID" value="NZ_CP008953.1"/>
</dbReference>
<name>A0A075UTL5_9PSEU</name>
<dbReference type="AlphaFoldDB" id="A0A075UTL5"/>
<dbReference type="eggNOG" id="ENOG5031PZA">
    <property type="taxonomic scope" value="Bacteria"/>
</dbReference>
<dbReference type="HOGENOM" id="CLU_1465333_0_0_11"/>
<protein>
    <submittedName>
        <fullName evidence="1">Uncharacterized protein</fullName>
    </submittedName>
</protein>
<organism evidence="1 2">
    <name type="scientific">Amycolatopsis japonica</name>
    <dbReference type="NCBI Taxonomy" id="208439"/>
    <lineage>
        <taxon>Bacteria</taxon>
        <taxon>Bacillati</taxon>
        <taxon>Actinomycetota</taxon>
        <taxon>Actinomycetes</taxon>
        <taxon>Pseudonocardiales</taxon>
        <taxon>Pseudonocardiaceae</taxon>
        <taxon>Amycolatopsis</taxon>
        <taxon>Amycolatopsis japonica group</taxon>
    </lineage>
</organism>
<reference evidence="1 2" key="1">
    <citation type="journal article" date="2014" name="J. Biotechnol.">
        <title>Complete genome sequence of the actinobacterium Amycolatopsis japonica MG417-CF17(T) (=DSM 44213T) producing (S,S)-N,N'-ethylenediaminedisuccinic acid.</title>
        <authorList>
            <person name="Stegmann E."/>
            <person name="Albersmeier A."/>
            <person name="Spohn M."/>
            <person name="Gert H."/>
            <person name="Weber T."/>
            <person name="Wohlleben W."/>
            <person name="Kalinowski J."/>
            <person name="Ruckert C."/>
        </authorList>
    </citation>
    <scope>NUCLEOTIDE SEQUENCE [LARGE SCALE GENOMIC DNA]</scope>
    <source>
        <strain evidence="2">MG417-CF17 (DSM 44213)</strain>
    </source>
</reference>
<accession>A0A075UTL5</accession>
<dbReference type="Pfam" id="PF22742">
    <property type="entry name" value="PspAB"/>
    <property type="match status" value="1"/>
</dbReference>
<proteinExistence type="predicted"/>
<sequence>MALLGTLLGRSRSVRPSLLPLLDLSAAVLALRSGHGLAPTGSGTVCFVAEGRPGTETEAEIIAGLAGDSARRNLVTNDAHGRTIVRCWRENGDLGWLLDDLVDVNERLAQAGFASWLLHTAVDFAEVRDMRHPRLTMVYRRERGTFYPYAPRGTRGRDRAMELKIRSSLTRIVPMESDIGRWRPV</sequence>